<dbReference type="PRINTS" id="PR00458">
    <property type="entry name" value="PEROXIDASE"/>
</dbReference>
<keyword evidence="4 18" id="KW-0349">Heme</keyword>
<dbReference type="PROSITE" id="PS00435">
    <property type="entry name" value="PEROXIDASE_1"/>
    <property type="match status" value="1"/>
</dbReference>
<evidence type="ECO:0000256" key="13">
    <source>
        <dbReference type="PIRSR" id="PIRSR600823-1"/>
    </source>
</evidence>
<comment type="similarity">
    <text evidence="18">Belongs to the peroxidase family. Classical plant (class III) peroxidase subfamily.</text>
</comment>
<keyword evidence="6 15" id="KW-0106">Calcium</keyword>
<dbReference type="GO" id="GO:0046872">
    <property type="term" value="F:metal ion binding"/>
    <property type="evidence" value="ECO:0007669"/>
    <property type="project" value="UniProtKB-UniRule"/>
</dbReference>
<dbReference type="Gene3D" id="1.10.520.10">
    <property type="match status" value="1"/>
</dbReference>
<name>A0A0K9PPT0_ZOSMR</name>
<feature type="domain" description="Plant heme peroxidase family profile" evidence="19">
    <location>
        <begin position="39"/>
        <end position="336"/>
    </location>
</feature>
<evidence type="ECO:0000256" key="12">
    <source>
        <dbReference type="ARBA" id="ARBA00023324"/>
    </source>
</evidence>
<dbReference type="PANTHER" id="PTHR31388:SF9">
    <property type="entry name" value="PEROXIDASE 11"/>
    <property type="match status" value="1"/>
</dbReference>
<dbReference type="OMA" id="MDYVTPE"/>
<dbReference type="SUPFAM" id="SSF48113">
    <property type="entry name" value="Heme-dependent peroxidases"/>
    <property type="match status" value="1"/>
</dbReference>
<feature type="disulfide bond" evidence="17">
    <location>
        <begin position="214"/>
        <end position="242"/>
    </location>
</feature>
<evidence type="ECO:0000256" key="2">
    <source>
        <dbReference type="ARBA" id="ARBA00006873"/>
    </source>
</evidence>
<dbReference type="FunFam" id="1.10.420.10:FF:000001">
    <property type="entry name" value="Peroxidase"/>
    <property type="match status" value="1"/>
</dbReference>
<comment type="function">
    <text evidence="18">Removal of H(2)O(2), oxidation of toxic reductants, biosynthesis and degradation of lignin, suberization, auxin catabolism, response to environmental stresses such as wounding, pathogen attack and oxidative stress.</text>
</comment>
<reference evidence="21" key="1">
    <citation type="journal article" date="2016" name="Nature">
        <title>The genome of the seagrass Zostera marina reveals angiosperm adaptation to the sea.</title>
        <authorList>
            <person name="Olsen J.L."/>
            <person name="Rouze P."/>
            <person name="Verhelst B."/>
            <person name="Lin Y.-C."/>
            <person name="Bayer T."/>
            <person name="Collen J."/>
            <person name="Dattolo E."/>
            <person name="De Paoli E."/>
            <person name="Dittami S."/>
            <person name="Maumus F."/>
            <person name="Michel G."/>
            <person name="Kersting A."/>
            <person name="Lauritano C."/>
            <person name="Lohaus R."/>
            <person name="Toepel M."/>
            <person name="Tonon T."/>
            <person name="Vanneste K."/>
            <person name="Amirebrahimi M."/>
            <person name="Brakel J."/>
            <person name="Bostroem C."/>
            <person name="Chovatia M."/>
            <person name="Grimwood J."/>
            <person name="Jenkins J.W."/>
            <person name="Jueterbock A."/>
            <person name="Mraz A."/>
            <person name="Stam W.T."/>
            <person name="Tice H."/>
            <person name="Bornberg-Bauer E."/>
            <person name="Green P.J."/>
            <person name="Pearson G.A."/>
            <person name="Procaccini G."/>
            <person name="Duarte C.M."/>
            <person name="Schmutz J."/>
            <person name="Reusch T.B.H."/>
            <person name="Van de Peer Y."/>
        </authorList>
    </citation>
    <scope>NUCLEOTIDE SEQUENCE [LARGE SCALE GENOMIC DNA]</scope>
    <source>
        <strain evidence="21">cv. Finnish</strain>
    </source>
</reference>
<evidence type="ECO:0000256" key="11">
    <source>
        <dbReference type="ARBA" id="ARBA00023283"/>
    </source>
</evidence>
<dbReference type="AlphaFoldDB" id="A0A0K9PPT0"/>
<feature type="binding site" evidence="15">
    <location>
        <position position="81"/>
    </location>
    <ligand>
        <name>Ca(2+)</name>
        <dbReference type="ChEBI" id="CHEBI:29108"/>
        <label>1</label>
    </ligand>
</feature>
<evidence type="ECO:0000313" key="21">
    <source>
        <dbReference type="Proteomes" id="UP000036987"/>
    </source>
</evidence>
<dbReference type="PANTHER" id="PTHR31388">
    <property type="entry name" value="PEROXIDASE 72-RELATED"/>
    <property type="match status" value="1"/>
</dbReference>
<dbReference type="OrthoDB" id="2113341at2759"/>
<feature type="disulfide bond" evidence="17">
    <location>
        <begin position="82"/>
        <end position="87"/>
    </location>
</feature>
<dbReference type="InterPro" id="IPR019794">
    <property type="entry name" value="Peroxidases_AS"/>
</dbReference>
<organism evidence="20 21">
    <name type="scientific">Zostera marina</name>
    <name type="common">Eelgrass</name>
    <dbReference type="NCBI Taxonomy" id="29655"/>
    <lineage>
        <taxon>Eukaryota</taxon>
        <taxon>Viridiplantae</taxon>
        <taxon>Streptophyta</taxon>
        <taxon>Embryophyta</taxon>
        <taxon>Tracheophyta</taxon>
        <taxon>Spermatophyta</taxon>
        <taxon>Magnoliopsida</taxon>
        <taxon>Liliopsida</taxon>
        <taxon>Zosteraceae</taxon>
        <taxon>Zostera</taxon>
    </lineage>
</organism>
<feature type="binding site" evidence="15">
    <location>
        <position position="90"/>
    </location>
    <ligand>
        <name>Ca(2+)</name>
        <dbReference type="ChEBI" id="CHEBI:29108"/>
        <label>1</label>
    </ligand>
</feature>
<evidence type="ECO:0000256" key="17">
    <source>
        <dbReference type="PIRSR" id="PIRSR600823-5"/>
    </source>
</evidence>
<feature type="binding site" evidence="15">
    <location>
        <position position="88"/>
    </location>
    <ligand>
        <name>Ca(2+)</name>
        <dbReference type="ChEBI" id="CHEBI:29108"/>
        <label>1</label>
    </ligand>
</feature>
<feature type="binding site" evidence="15">
    <location>
        <position position="258"/>
    </location>
    <ligand>
        <name>Ca(2+)</name>
        <dbReference type="ChEBI" id="CHEBI:29108"/>
        <label>2</label>
    </ligand>
</feature>
<keyword evidence="7 18" id="KW-0560">Oxidoreductase</keyword>
<dbReference type="PRINTS" id="PR00461">
    <property type="entry name" value="PLPEROXIDASE"/>
</dbReference>
<evidence type="ECO:0000256" key="14">
    <source>
        <dbReference type="PIRSR" id="PIRSR600823-2"/>
    </source>
</evidence>
<proteinExistence type="inferred from homology"/>
<dbReference type="GO" id="GO:0042744">
    <property type="term" value="P:hydrogen peroxide catabolic process"/>
    <property type="evidence" value="ECO:0007669"/>
    <property type="project" value="UniProtKB-KW"/>
</dbReference>
<dbReference type="Gene3D" id="1.10.420.10">
    <property type="entry name" value="Peroxidase, domain 2"/>
    <property type="match status" value="1"/>
</dbReference>
<keyword evidence="21" id="KW-1185">Reference proteome</keyword>
<keyword evidence="10" id="KW-0325">Glycoprotein</keyword>
<keyword evidence="9 17" id="KW-1015">Disulfide bond</keyword>
<feature type="binding site" evidence="15">
    <location>
        <position position="102"/>
    </location>
    <ligand>
        <name>Ca(2+)</name>
        <dbReference type="ChEBI" id="CHEBI:29108"/>
        <label>1</label>
    </ligand>
</feature>
<dbReference type="PROSITE" id="PS50873">
    <property type="entry name" value="PEROXIDASE_4"/>
    <property type="match status" value="1"/>
</dbReference>
<feature type="disulfide bond" evidence="17">
    <location>
        <begin position="49"/>
        <end position="129"/>
    </location>
</feature>
<comment type="cofactor">
    <cofactor evidence="15 18">
        <name>Ca(2+)</name>
        <dbReference type="ChEBI" id="CHEBI:29108"/>
    </cofactor>
    <text evidence="15 18">Binds 2 calcium ions per subunit.</text>
</comment>
<evidence type="ECO:0000256" key="9">
    <source>
        <dbReference type="ARBA" id="ARBA00023157"/>
    </source>
</evidence>
<dbReference type="EMBL" id="LFYR01000692">
    <property type="protein sequence ID" value="KMZ70976.1"/>
    <property type="molecule type" value="Genomic_DNA"/>
</dbReference>
<feature type="disulfide bond" evidence="17">
    <location>
        <begin position="135"/>
        <end position="332"/>
    </location>
</feature>
<evidence type="ECO:0000256" key="3">
    <source>
        <dbReference type="ARBA" id="ARBA00022559"/>
    </source>
</evidence>
<dbReference type="STRING" id="29655.A0A0K9PPT0"/>
<sequence length="336" mass="37191">MYGWVQKMISKTKMARYSLPPKFTLVFFLAIICITDGKYLTLDYYSKTCPKVSDIVHSEMESAMSSDPRVAPQLLRMHFHDCFVQGCDGSVLLDDTATFKGEKTAGPNMKSIHGFGVVDKIKSRLESECPGVVSCADLLALAAKDAVILVGGPYWDVPLGRKDSRSASFEKANTDIPLPNDGLMTLIAKFLAKELTPTDMVALSGSHTIGVARCTSFRDRIYGDYQYTSKDGVELAKLKEICPVKGNDDNITNLDYTTPTLFDNAYYGNLMRGQGLLNSDQELYSSILGFQTVGLVKKYAEDSLLFFKHFSDAMVRMGNVTNPHGGEVRKNCRIMN</sequence>
<dbReference type="GO" id="GO:0009505">
    <property type="term" value="C:plant-type cell wall"/>
    <property type="evidence" value="ECO:0000318"/>
    <property type="project" value="GO_Central"/>
</dbReference>
<feature type="active site" description="Proton acceptor" evidence="13">
    <location>
        <position position="80"/>
    </location>
</feature>
<feature type="binding site" evidence="15">
    <location>
        <position position="86"/>
    </location>
    <ligand>
        <name>Ca(2+)</name>
        <dbReference type="ChEBI" id="CHEBI:29108"/>
        <label>1</label>
    </ligand>
</feature>
<dbReference type="FunFam" id="1.10.520.10:FF:000001">
    <property type="entry name" value="Peroxidase"/>
    <property type="match status" value="1"/>
</dbReference>
<dbReference type="GO" id="GO:0005576">
    <property type="term" value="C:extracellular region"/>
    <property type="evidence" value="ECO:0007669"/>
    <property type="project" value="UniProtKB-SubCell"/>
</dbReference>
<comment type="subcellular location">
    <subcellularLocation>
        <location evidence="18">Secreted</location>
    </subcellularLocation>
</comment>
<dbReference type="GO" id="GO:0020037">
    <property type="term" value="F:heme binding"/>
    <property type="evidence" value="ECO:0007669"/>
    <property type="project" value="UniProtKB-UniRule"/>
</dbReference>
<comment type="caution">
    <text evidence="20">The sequence shown here is derived from an EMBL/GenBank/DDBJ whole genome shotgun (WGS) entry which is preliminary data.</text>
</comment>
<dbReference type="EC" id="1.11.1.7" evidence="18"/>
<dbReference type="Pfam" id="PF00141">
    <property type="entry name" value="peroxidase"/>
    <property type="match status" value="1"/>
</dbReference>
<evidence type="ECO:0000256" key="7">
    <source>
        <dbReference type="ARBA" id="ARBA00023002"/>
    </source>
</evidence>
<comment type="similarity">
    <text evidence="2">Belongs to the peroxidase family. Ascorbate peroxidase subfamily.</text>
</comment>
<keyword evidence="8 15" id="KW-0408">Iron</keyword>
<comment type="cofactor">
    <cofactor evidence="15 18">
        <name>heme b</name>
        <dbReference type="ChEBI" id="CHEBI:60344"/>
    </cofactor>
    <text evidence="15 18">Binds 1 heme b (iron(II)-protoporphyrin IX) group per subunit.</text>
</comment>
<feature type="site" description="Transition state stabilizer" evidence="16">
    <location>
        <position position="76"/>
    </location>
</feature>
<comment type="catalytic activity">
    <reaction evidence="1 18">
        <text>2 a phenolic donor + H2O2 = 2 a phenolic radical donor + 2 H2O</text>
        <dbReference type="Rhea" id="RHEA:56136"/>
        <dbReference type="ChEBI" id="CHEBI:15377"/>
        <dbReference type="ChEBI" id="CHEBI:16240"/>
        <dbReference type="ChEBI" id="CHEBI:139520"/>
        <dbReference type="ChEBI" id="CHEBI:139521"/>
        <dbReference type="EC" id="1.11.1.7"/>
    </reaction>
</comment>
<keyword evidence="18" id="KW-0964">Secreted</keyword>
<evidence type="ECO:0000256" key="5">
    <source>
        <dbReference type="ARBA" id="ARBA00022723"/>
    </source>
</evidence>
<feature type="binding site" evidence="15">
    <location>
        <position position="263"/>
    </location>
    <ligand>
        <name>Ca(2+)</name>
        <dbReference type="ChEBI" id="CHEBI:29108"/>
        <label>2</label>
    </ligand>
</feature>
<dbReference type="InterPro" id="IPR002016">
    <property type="entry name" value="Haem_peroxidase"/>
</dbReference>
<evidence type="ECO:0000256" key="15">
    <source>
        <dbReference type="PIRSR" id="PIRSR600823-3"/>
    </source>
</evidence>
<dbReference type="CDD" id="cd00693">
    <property type="entry name" value="secretory_peroxidase"/>
    <property type="match status" value="1"/>
</dbReference>
<evidence type="ECO:0000256" key="6">
    <source>
        <dbReference type="ARBA" id="ARBA00022837"/>
    </source>
</evidence>
<keyword evidence="12 18" id="KW-0376">Hydrogen peroxide</keyword>
<keyword evidence="3 18" id="KW-0575">Peroxidase</keyword>
<dbReference type="InterPro" id="IPR000823">
    <property type="entry name" value="Peroxidase_pln"/>
</dbReference>
<dbReference type="GO" id="GO:0004601">
    <property type="term" value="F:peroxidase activity"/>
    <property type="evidence" value="ECO:0000318"/>
    <property type="project" value="GO_Central"/>
</dbReference>
<keyword evidence="11" id="KW-0873">Pyrrolidone carboxylic acid</keyword>
<dbReference type="GO" id="GO:0140825">
    <property type="term" value="F:lactoperoxidase activity"/>
    <property type="evidence" value="ECO:0007669"/>
    <property type="project" value="UniProtKB-EC"/>
</dbReference>
<dbReference type="Proteomes" id="UP000036987">
    <property type="component" value="Unassembled WGS sequence"/>
</dbReference>
<evidence type="ECO:0000256" key="16">
    <source>
        <dbReference type="PIRSR" id="PIRSR600823-4"/>
    </source>
</evidence>
<feature type="binding site" evidence="15">
    <location>
        <position position="84"/>
    </location>
    <ligand>
        <name>Ca(2+)</name>
        <dbReference type="ChEBI" id="CHEBI:29108"/>
        <label>1</label>
    </ligand>
</feature>
<evidence type="ECO:0000313" key="20">
    <source>
        <dbReference type="EMBL" id="KMZ70976.1"/>
    </source>
</evidence>
<evidence type="ECO:0000256" key="10">
    <source>
        <dbReference type="ARBA" id="ARBA00023180"/>
    </source>
</evidence>
<dbReference type="PROSITE" id="PS00436">
    <property type="entry name" value="PEROXIDASE_2"/>
    <property type="match status" value="1"/>
</dbReference>
<evidence type="ECO:0000256" key="4">
    <source>
        <dbReference type="ARBA" id="ARBA00022617"/>
    </source>
</evidence>
<dbReference type="InterPro" id="IPR033905">
    <property type="entry name" value="Secretory_peroxidase"/>
</dbReference>
<feature type="binding site" evidence="14">
    <location>
        <position position="177"/>
    </location>
    <ligand>
        <name>substrate</name>
    </ligand>
</feature>
<feature type="binding site" description="axial binding residue" evidence="15">
    <location>
        <position position="207"/>
    </location>
    <ligand>
        <name>heme b</name>
        <dbReference type="ChEBI" id="CHEBI:60344"/>
    </ligand>
    <ligandPart>
        <name>Fe</name>
        <dbReference type="ChEBI" id="CHEBI:18248"/>
    </ligandPart>
</feature>
<evidence type="ECO:0000256" key="8">
    <source>
        <dbReference type="ARBA" id="ARBA00023004"/>
    </source>
</evidence>
<dbReference type="GO" id="GO:0006979">
    <property type="term" value="P:response to oxidative stress"/>
    <property type="evidence" value="ECO:0007669"/>
    <property type="project" value="UniProtKB-UniRule"/>
</dbReference>
<evidence type="ECO:0000256" key="18">
    <source>
        <dbReference type="RuleBase" id="RU362060"/>
    </source>
</evidence>
<dbReference type="InterPro" id="IPR010255">
    <property type="entry name" value="Haem_peroxidase_sf"/>
</dbReference>
<accession>A0A0K9PPT0</accession>
<dbReference type="InterPro" id="IPR019793">
    <property type="entry name" value="Peroxidases_heam-ligand_BS"/>
</dbReference>
<evidence type="ECO:0000259" key="19">
    <source>
        <dbReference type="PROSITE" id="PS50873"/>
    </source>
</evidence>
<feature type="binding site" evidence="15">
    <location>
        <position position="255"/>
    </location>
    <ligand>
        <name>Ca(2+)</name>
        <dbReference type="ChEBI" id="CHEBI:29108"/>
        <label>2</label>
    </ligand>
</feature>
<evidence type="ECO:0000256" key="1">
    <source>
        <dbReference type="ARBA" id="ARBA00000189"/>
    </source>
</evidence>
<feature type="binding site" evidence="15">
    <location>
        <position position="208"/>
    </location>
    <ligand>
        <name>Ca(2+)</name>
        <dbReference type="ChEBI" id="CHEBI:29108"/>
        <label>2</label>
    </ligand>
</feature>
<protein>
    <recommendedName>
        <fullName evidence="18">Peroxidase</fullName>
        <ecNumber evidence="18">1.11.1.7</ecNumber>
    </recommendedName>
</protein>
<keyword evidence="5 15" id="KW-0479">Metal-binding</keyword>
<gene>
    <name evidence="20" type="ORF">ZOSMA_18G00710</name>
</gene>